<comment type="caution">
    <text evidence="1">The sequence shown here is derived from an EMBL/GenBank/DDBJ whole genome shotgun (WGS) entry which is preliminary data.</text>
</comment>
<reference evidence="1 2" key="1">
    <citation type="journal article" date="2019" name="G3 (Bethesda)">
        <title>Sequencing of a Wild Apple (Malus baccata) Genome Unravels the Differences Between Cultivated and Wild Apple Species Regarding Disease Resistance and Cold Tolerance.</title>
        <authorList>
            <person name="Chen X."/>
        </authorList>
    </citation>
    <scope>NUCLEOTIDE SEQUENCE [LARGE SCALE GENOMIC DNA]</scope>
    <source>
        <strain evidence="2">cv. Shandingzi</strain>
        <tissue evidence="1">Leaves</tissue>
    </source>
</reference>
<sequence length="210" mass="25478">MKAFQIVFFSGHHRDRECDRWTRNDHYRRHETHETHHHRDYHDPCDHRTDHRCRDYYDPREQKCGTHHHRDYHDYRERKRGTHHHPDGRITKVLLVPTRPRSKRRYECRMKRESLRLYVKNLGLTPSELQEKVRKVREARDYSFLLSEECDNSVDGVQENNNVRLYNALTKTLNQNNPHHFGAATSKLSEVGRVESVEKKHAWRQSKKLA</sequence>
<accession>A0A540M483</accession>
<dbReference type="Proteomes" id="UP000315295">
    <property type="component" value="Unassembled WGS sequence"/>
</dbReference>
<evidence type="ECO:0000313" key="1">
    <source>
        <dbReference type="EMBL" id="TQD93486.1"/>
    </source>
</evidence>
<organism evidence="1 2">
    <name type="scientific">Malus baccata</name>
    <name type="common">Siberian crab apple</name>
    <name type="synonym">Pyrus baccata</name>
    <dbReference type="NCBI Taxonomy" id="106549"/>
    <lineage>
        <taxon>Eukaryota</taxon>
        <taxon>Viridiplantae</taxon>
        <taxon>Streptophyta</taxon>
        <taxon>Embryophyta</taxon>
        <taxon>Tracheophyta</taxon>
        <taxon>Spermatophyta</taxon>
        <taxon>Magnoliopsida</taxon>
        <taxon>eudicotyledons</taxon>
        <taxon>Gunneridae</taxon>
        <taxon>Pentapetalae</taxon>
        <taxon>rosids</taxon>
        <taxon>fabids</taxon>
        <taxon>Rosales</taxon>
        <taxon>Rosaceae</taxon>
        <taxon>Amygdaloideae</taxon>
        <taxon>Maleae</taxon>
        <taxon>Malus</taxon>
    </lineage>
</organism>
<evidence type="ECO:0000313" key="2">
    <source>
        <dbReference type="Proteomes" id="UP000315295"/>
    </source>
</evidence>
<proteinExistence type="predicted"/>
<dbReference type="EMBL" id="VIEB01000366">
    <property type="protein sequence ID" value="TQD93486.1"/>
    <property type="molecule type" value="Genomic_DNA"/>
</dbReference>
<dbReference type="AlphaFoldDB" id="A0A540M483"/>
<protein>
    <submittedName>
        <fullName evidence="1">Uncharacterized protein</fullName>
    </submittedName>
</protein>
<name>A0A540M483_MALBA</name>
<keyword evidence="2" id="KW-1185">Reference proteome</keyword>
<gene>
    <name evidence="1" type="ORF">C1H46_020907</name>
</gene>